<dbReference type="InterPro" id="IPR000172">
    <property type="entry name" value="GMC_OxRdtase_N"/>
</dbReference>
<feature type="region of interest" description="Disordered" evidence="6">
    <location>
        <begin position="482"/>
        <end position="502"/>
    </location>
</feature>
<dbReference type="AlphaFoldDB" id="A0A1M5DXH8"/>
<dbReference type="GO" id="GO:0016614">
    <property type="term" value="F:oxidoreductase activity, acting on CH-OH group of donors"/>
    <property type="evidence" value="ECO:0007669"/>
    <property type="project" value="InterPro"/>
</dbReference>
<dbReference type="EMBL" id="FQUO01000011">
    <property type="protein sequence ID" value="SHF71707.1"/>
    <property type="molecule type" value="Genomic_DNA"/>
</dbReference>
<evidence type="ECO:0000313" key="10">
    <source>
        <dbReference type="Proteomes" id="UP000184368"/>
    </source>
</evidence>
<dbReference type="RefSeq" id="WP_073044667.1">
    <property type="nucleotide sequence ID" value="NZ_FQUO01000011.1"/>
</dbReference>
<evidence type="ECO:0000256" key="4">
    <source>
        <dbReference type="ARBA" id="ARBA00022827"/>
    </source>
</evidence>
<keyword evidence="5" id="KW-0560">Oxidoreductase</keyword>
<keyword evidence="3" id="KW-0285">Flavoprotein</keyword>
<reference evidence="9 10" key="1">
    <citation type="submission" date="2016-11" db="EMBL/GenBank/DDBJ databases">
        <authorList>
            <person name="Jaros S."/>
            <person name="Januszkiewicz K."/>
            <person name="Wedrychowicz H."/>
        </authorList>
    </citation>
    <scope>NUCLEOTIDE SEQUENCE [LARGE SCALE GENOMIC DNA]</scope>
    <source>
        <strain evidence="9 10">DSM 26897</strain>
    </source>
</reference>
<dbReference type="PANTHER" id="PTHR42784">
    <property type="entry name" value="PYRANOSE 2-OXIDASE"/>
    <property type="match status" value="1"/>
</dbReference>
<evidence type="ECO:0000256" key="5">
    <source>
        <dbReference type="ARBA" id="ARBA00023002"/>
    </source>
</evidence>
<evidence type="ECO:0000313" key="9">
    <source>
        <dbReference type="EMBL" id="SHF71707.1"/>
    </source>
</evidence>
<dbReference type="Pfam" id="PF00732">
    <property type="entry name" value="GMC_oxred_N"/>
    <property type="match status" value="1"/>
</dbReference>
<feature type="compositionally biased region" description="Basic and acidic residues" evidence="6">
    <location>
        <begin position="486"/>
        <end position="502"/>
    </location>
</feature>
<dbReference type="InterPro" id="IPR051473">
    <property type="entry name" value="P2Ox-like"/>
</dbReference>
<dbReference type="Proteomes" id="UP000184368">
    <property type="component" value="Unassembled WGS sequence"/>
</dbReference>
<accession>A0A1M5DXH8</accession>
<comment type="cofactor">
    <cofactor evidence="1">
        <name>FAD</name>
        <dbReference type="ChEBI" id="CHEBI:57692"/>
    </cofactor>
</comment>
<dbReference type="GO" id="GO:0050660">
    <property type="term" value="F:flavin adenine dinucleotide binding"/>
    <property type="evidence" value="ECO:0007669"/>
    <property type="project" value="InterPro"/>
</dbReference>
<evidence type="ECO:0000256" key="2">
    <source>
        <dbReference type="ARBA" id="ARBA00010790"/>
    </source>
</evidence>
<gene>
    <name evidence="9" type="ORF">SAMN05444008_111122</name>
</gene>
<evidence type="ECO:0000259" key="8">
    <source>
        <dbReference type="Pfam" id="PF05199"/>
    </source>
</evidence>
<dbReference type="Pfam" id="PF05199">
    <property type="entry name" value="GMC_oxred_C"/>
    <property type="match status" value="1"/>
</dbReference>
<keyword evidence="4" id="KW-0274">FAD</keyword>
<sequence length="564" mass="63616">MSRFAQEYDAIVIGSGMTGGWAAKELTERGLKTLMIESGRNVDHIKDYPTTNMMPWEFAHRGTVPQELRDQYPSTNTHYIFSESTLHFLKKDAEQEYIQDRPFSWVRGDQVGGRSLLWARATQRWSDYDFGGPLRDGYAVDWPIRYKDIALWYSHVERFIGVSGNRDGLASLPDGEFLPPFDLTCAEKHFQGKVKAAYKDRHIITGRVANISEAKDIHYQQGRATCQRRTICERGCPFGGYFSSNASTIPWAKKTGKFTLLTDSIVHSVIYDEQKQRAVGVRVIDKKTGNITEYGARLVSVNASAMNSNLVLLNSTSNRFPNGLGNDNGLMGTHIAFHSFRGRVMADYDGLKDFTTDGRRPTSGYMPRFRNLLKQEADFLRGYSASIHSDRSHTLYGDDFGESLKRNIMSKDLGPWQISAQMMGETIPKATSTLRLDPDKKDKYGMPQLRFSVGYDDNDDKMQQDFYTELSAMFEKAGFKNIRTGDTNRKPGNENHEMGGVRMGHDPKTSLLNRWNQLHLCKNVLVTDGACMVSTSTQNPSLTYMALTARAVDHAVAELKKGSI</sequence>
<feature type="domain" description="Glucose-methanol-choline oxidoreductase N-terminal" evidence="7">
    <location>
        <begin position="221"/>
        <end position="316"/>
    </location>
</feature>
<comment type="similarity">
    <text evidence="2">Belongs to the GMC oxidoreductase family.</text>
</comment>
<dbReference type="InterPro" id="IPR036188">
    <property type="entry name" value="FAD/NAD-bd_sf"/>
</dbReference>
<dbReference type="InterPro" id="IPR007867">
    <property type="entry name" value="GMC_OxRtase_C"/>
</dbReference>
<dbReference type="STRING" id="1302690.BUE76_19595"/>
<keyword evidence="10" id="KW-1185">Reference proteome</keyword>
<evidence type="ECO:0000259" key="7">
    <source>
        <dbReference type="Pfam" id="PF00732"/>
    </source>
</evidence>
<dbReference type="PANTHER" id="PTHR42784:SF1">
    <property type="entry name" value="PYRANOSE 2-OXIDASE"/>
    <property type="match status" value="1"/>
</dbReference>
<protein>
    <submittedName>
        <fullName evidence="9">Choline dehydrogenase</fullName>
    </submittedName>
</protein>
<feature type="domain" description="Glucose-methanol-choline oxidoreductase C-terminal" evidence="8">
    <location>
        <begin position="428"/>
        <end position="547"/>
    </location>
</feature>
<name>A0A1M5DXH8_9BACT</name>
<dbReference type="SUPFAM" id="SSF51905">
    <property type="entry name" value="FAD/NAD(P)-binding domain"/>
    <property type="match status" value="1"/>
</dbReference>
<dbReference type="Gene3D" id="3.50.50.60">
    <property type="entry name" value="FAD/NAD(P)-binding domain"/>
    <property type="match status" value="2"/>
</dbReference>
<organism evidence="9 10">
    <name type="scientific">Cnuella takakiae</name>
    <dbReference type="NCBI Taxonomy" id="1302690"/>
    <lineage>
        <taxon>Bacteria</taxon>
        <taxon>Pseudomonadati</taxon>
        <taxon>Bacteroidota</taxon>
        <taxon>Chitinophagia</taxon>
        <taxon>Chitinophagales</taxon>
        <taxon>Chitinophagaceae</taxon>
        <taxon>Cnuella</taxon>
    </lineage>
</organism>
<evidence type="ECO:0000256" key="6">
    <source>
        <dbReference type="SAM" id="MobiDB-lite"/>
    </source>
</evidence>
<evidence type="ECO:0000256" key="3">
    <source>
        <dbReference type="ARBA" id="ARBA00022630"/>
    </source>
</evidence>
<evidence type="ECO:0000256" key="1">
    <source>
        <dbReference type="ARBA" id="ARBA00001974"/>
    </source>
</evidence>
<dbReference type="SUPFAM" id="SSF54373">
    <property type="entry name" value="FAD-linked reductases, C-terminal domain"/>
    <property type="match status" value="1"/>
</dbReference>
<proteinExistence type="inferred from homology"/>